<keyword evidence="2" id="KW-1185">Reference proteome</keyword>
<sequence length="110" mass="12176">MGRFERLADREKRDAGVVGELTRDTDRLAASAASASVILQAHPEKSVRENAHGIAFTLPYAAQCLESGLPGNTRGYQVDYPGRGPVGCDTLRQWLEQHERKLAERPPRFS</sequence>
<dbReference type="Proteomes" id="UP001291653">
    <property type="component" value="Unassembled WGS sequence"/>
</dbReference>
<evidence type="ECO:0000313" key="2">
    <source>
        <dbReference type="Proteomes" id="UP001291653"/>
    </source>
</evidence>
<comment type="caution">
    <text evidence="1">The sequence shown here is derived from an EMBL/GenBank/DDBJ whole genome shotgun (WGS) entry which is preliminary data.</text>
</comment>
<reference evidence="1 2" key="1">
    <citation type="submission" date="2022-10" db="EMBL/GenBank/DDBJ databases">
        <title>Draft genome sequence of Streptomyces sp. YSPA8.</title>
        <authorList>
            <person name="Moriuchi R."/>
            <person name="Dohra H."/>
            <person name="Yamamura H."/>
            <person name="Kodani S."/>
        </authorList>
    </citation>
    <scope>NUCLEOTIDE SEQUENCE [LARGE SCALE GENOMIC DNA]</scope>
    <source>
        <strain evidence="1 2">YSPA8</strain>
    </source>
</reference>
<gene>
    <name evidence="1" type="ORF">SYYSPA8_34765</name>
</gene>
<dbReference type="EMBL" id="BSBI01000021">
    <property type="protein sequence ID" value="GLF99572.1"/>
    <property type="molecule type" value="Genomic_DNA"/>
</dbReference>
<organism evidence="1 2">
    <name type="scientific">Streptomyces yaizuensis</name>
    <dbReference type="NCBI Taxonomy" id="2989713"/>
    <lineage>
        <taxon>Bacteria</taxon>
        <taxon>Bacillati</taxon>
        <taxon>Actinomycetota</taxon>
        <taxon>Actinomycetes</taxon>
        <taxon>Kitasatosporales</taxon>
        <taxon>Streptomycetaceae</taxon>
        <taxon>Streptomyces</taxon>
    </lineage>
</organism>
<proteinExistence type="predicted"/>
<protein>
    <submittedName>
        <fullName evidence="1">Uncharacterized protein</fullName>
    </submittedName>
</protein>
<accession>A0ABQ5PAJ8</accession>
<name>A0ABQ5PAJ8_9ACTN</name>
<evidence type="ECO:0000313" key="1">
    <source>
        <dbReference type="EMBL" id="GLF99572.1"/>
    </source>
</evidence>